<organism evidence="2 3">
    <name type="scientific">Pleurodeles waltl</name>
    <name type="common">Iberian ribbed newt</name>
    <dbReference type="NCBI Taxonomy" id="8319"/>
    <lineage>
        <taxon>Eukaryota</taxon>
        <taxon>Metazoa</taxon>
        <taxon>Chordata</taxon>
        <taxon>Craniata</taxon>
        <taxon>Vertebrata</taxon>
        <taxon>Euteleostomi</taxon>
        <taxon>Amphibia</taxon>
        <taxon>Batrachia</taxon>
        <taxon>Caudata</taxon>
        <taxon>Salamandroidea</taxon>
        <taxon>Salamandridae</taxon>
        <taxon>Pleurodelinae</taxon>
        <taxon>Pleurodeles</taxon>
    </lineage>
</organism>
<feature type="region of interest" description="Disordered" evidence="1">
    <location>
        <begin position="1"/>
        <end position="96"/>
    </location>
</feature>
<evidence type="ECO:0000313" key="3">
    <source>
        <dbReference type="Proteomes" id="UP001066276"/>
    </source>
</evidence>
<feature type="compositionally biased region" description="Basic residues" evidence="1">
    <location>
        <begin position="39"/>
        <end position="53"/>
    </location>
</feature>
<dbReference type="AlphaFoldDB" id="A0AAV7RFP0"/>
<proteinExistence type="predicted"/>
<protein>
    <submittedName>
        <fullName evidence="2">Uncharacterized protein</fullName>
    </submittedName>
</protein>
<name>A0AAV7RFP0_PLEWA</name>
<reference evidence="2" key="1">
    <citation type="journal article" date="2022" name="bioRxiv">
        <title>Sequencing and chromosome-scale assembly of the giantPleurodeles waltlgenome.</title>
        <authorList>
            <person name="Brown T."/>
            <person name="Elewa A."/>
            <person name="Iarovenko S."/>
            <person name="Subramanian E."/>
            <person name="Araus A.J."/>
            <person name="Petzold A."/>
            <person name="Susuki M."/>
            <person name="Suzuki K.-i.T."/>
            <person name="Hayashi T."/>
            <person name="Toyoda A."/>
            <person name="Oliveira C."/>
            <person name="Osipova E."/>
            <person name="Leigh N.D."/>
            <person name="Simon A."/>
            <person name="Yun M.H."/>
        </authorList>
    </citation>
    <scope>NUCLEOTIDE SEQUENCE</scope>
    <source>
        <strain evidence="2">20211129_DDA</strain>
        <tissue evidence="2">Liver</tissue>
    </source>
</reference>
<gene>
    <name evidence="2" type="ORF">NDU88_003367</name>
</gene>
<dbReference type="EMBL" id="JANPWB010000009">
    <property type="protein sequence ID" value="KAJ1150577.1"/>
    <property type="molecule type" value="Genomic_DNA"/>
</dbReference>
<dbReference type="Proteomes" id="UP001066276">
    <property type="component" value="Chromosome 5"/>
</dbReference>
<evidence type="ECO:0000256" key="1">
    <source>
        <dbReference type="SAM" id="MobiDB-lite"/>
    </source>
</evidence>
<evidence type="ECO:0000313" key="2">
    <source>
        <dbReference type="EMBL" id="KAJ1150577.1"/>
    </source>
</evidence>
<accession>A0AAV7RFP0</accession>
<sequence length="96" mass="11005">MVRPRQDHRSRAEHRAAPGEQQHPEAAVRSDRRADLNRKSRQLFRLYRRGTVKRQRDPSREEKAPGEAPRTASRVPPRPQGPLLQRQGKTGPTGTL</sequence>
<feature type="compositionally biased region" description="Basic and acidic residues" evidence="1">
    <location>
        <begin position="54"/>
        <end position="65"/>
    </location>
</feature>
<comment type="caution">
    <text evidence="2">The sequence shown here is derived from an EMBL/GenBank/DDBJ whole genome shotgun (WGS) entry which is preliminary data.</text>
</comment>
<keyword evidence="3" id="KW-1185">Reference proteome</keyword>
<feature type="compositionally biased region" description="Basic and acidic residues" evidence="1">
    <location>
        <begin position="1"/>
        <end position="38"/>
    </location>
</feature>